<keyword evidence="3" id="KW-1185">Reference proteome</keyword>
<reference evidence="2 3" key="1">
    <citation type="submission" date="2019-12" db="EMBL/GenBank/DDBJ databases">
        <authorList>
            <person name="Floudas D."/>
            <person name="Bentzer J."/>
            <person name="Ahren D."/>
            <person name="Johansson T."/>
            <person name="Persson P."/>
            <person name="Tunlid A."/>
        </authorList>
    </citation>
    <scope>NUCLEOTIDE SEQUENCE [LARGE SCALE GENOMIC DNA]</scope>
    <source>
        <strain evidence="2 3">CBS 102.39</strain>
    </source>
</reference>
<gene>
    <name evidence="2" type="ORF">D9613_010197</name>
</gene>
<keyword evidence="1" id="KW-0472">Membrane</keyword>
<name>A0A8H4QF91_9AGAR</name>
<evidence type="ECO:0000313" key="3">
    <source>
        <dbReference type="Proteomes" id="UP000521872"/>
    </source>
</evidence>
<comment type="caution">
    <text evidence="2">The sequence shown here is derived from an EMBL/GenBank/DDBJ whole genome shotgun (WGS) entry which is preliminary data.</text>
</comment>
<keyword evidence="1" id="KW-1133">Transmembrane helix</keyword>
<proteinExistence type="predicted"/>
<sequence>MSTAENFPFSIVQQKAMISADLNSTLLYQFLFGIYTGLFPSTMYIYIHKENRTRTRDMIIIGSTGALYFFIALNTVTNWLYTNILFITQGATRVDIFVESITANMPLGERIVDDLTMSAVFLFADSLLVWRCYHACGRSLCRSLLPIILLTVETVLALSIIIYQCFFDGTPKFETLQTTQISNRLKAATLVTVAATSLVSTVLICLRIWRHTALSSRSRKHYQTITVVLIESSTLYTVAVLLLAIADFTTTGNIETTMTFADLLIQNFAGAASQIMSGMAPTLMIARLFVYSGQEGTEVSSAHLPSDLISHTSHTNGANVATLGPNQFIQEGKQENEEIQVVPRSEYRGQPKDELEETLETVV</sequence>
<evidence type="ECO:0000313" key="2">
    <source>
        <dbReference type="EMBL" id="KAF4609879.1"/>
    </source>
</evidence>
<accession>A0A8H4QF91</accession>
<feature type="transmembrane region" description="Helical" evidence="1">
    <location>
        <begin position="187"/>
        <end position="209"/>
    </location>
</feature>
<dbReference type="Proteomes" id="UP000521872">
    <property type="component" value="Unassembled WGS sequence"/>
</dbReference>
<protein>
    <submittedName>
        <fullName evidence="2">Uncharacterized protein</fullName>
    </submittedName>
</protein>
<feature type="transmembrane region" description="Helical" evidence="1">
    <location>
        <begin position="145"/>
        <end position="167"/>
    </location>
</feature>
<dbReference type="EMBL" id="JAACJL010000059">
    <property type="protein sequence ID" value="KAF4609879.1"/>
    <property type="molecule type" value="Genomic_DNA"/>
</dbReference>
<feature type="transmembrane region" description="Helical" evidence="1">
    <location>
        <begin position="26"/>
        <end position="47"/>
    </location>
</feature>
<feature type="transmembrane region" description="Helical" evidence="1">
    <location>
        <begin position="221"/>
        <end position="245"/>
    </location>
</feature>
<evidence type="ECO:0000256" key="1">
    <source>
        <dbReference type="SAM" id="Phobius"/>
    </source>
</evidence>
<organism evidence="2 3">
    <name type="scientific">Agrocybe pediades</name>
    <dbReference type="NCBI Taxonomy" id="84607"/>
    <lineage>
        <taxon>Eukaryota</taxon>
        <taxon>Fungi</taxon>
        <taxon>Dikarya</taxon>
        <taxon>Basidiomycota</taxon>
        <taxon>Agaricomycotina</taxon>
        <taxon>Agaricomycetes</taxon>
        <taxon>Agaricomycetidae</taxon>
        <taxon>Agaricales</taxon>
        <taxon>Agaricineae</taxon>
        <taxon>Strophariaceae</taxon>
        <taxon>Agrocybe</taxon>
    </lineage>
</organism>
<feature type="transmembrane region" description="Helical" evidence="1">
    <location>
        <begin position="115"/>
        <end position="133"/>
    </location>
</feature>
<keyword evidence="1" id="KW-0812">Transmembrane</keyword>
<feature type="transmembrane region" description="Helical" evidence="1">
    <location>
        <begin position="265"/>
        <end position="290"/>
    </location>
</feature>
<feature type="transmembrane region" description="Helical" evidence="1">
    <location>
        <begin position="59"/>
        <end position="81"/>
    </location>
</feature>
<dbReference type="AlphaFoldDB" id="A0A8H4QF91"/>